<comment type="caution">
    <text evidence="1">The sequence shown here is derived from an EMBL/GenBank/DDBJ whole genome shotgun (WGS) entry which is preliminary data.</text>
</comment>
<evidence type="ECO:0000313" key="1">
    <source>
        <dbReference type="EMBL" id="HFB54363.1"/>
    </source>
</evidence>
<reference evidence="1" key="1">
    <citation type="journal article" date="2020" name="mSystems">
        <title>Genome- and Community-Level Interaction Insights into Carbon Utilization and Element Cycling Functions of Hydrothermarchaeota in Hydrothermal Sediment.</title>
        <authorList>
            <person name="Zhou Z."/>
            <person name="Liu Y."/>
            <person name="Xu W."/>
            <person name="Pan J."/>
            <person name="Luo Z.H."/>
            <person name="Li M."/>
        </authorList>
    </citation>
    <scope>NUCLEOTIDE SEQUENCE [LARGE SCALE GENOMIC DNA]</scope>
    <source>
        <strain evidence="1">HyVt-489</strain>
    </source>
</reference>
<protein>
    <submittedName>
        <fullName evidence="1">Uncharacterized protein</fullName>
    </submittedName>
</protein>
<dbReference type="Proteomes" id="UP000886042">
    <property type="component" value="Unassembled WGS sequence"/>
</dbReference>
<dbReference type="EMBL" id="DRMN01000031">
    <property type="protein sequence ID" value="HFB54363.1"/>
    <property type="molecule type" value="Genomic_DNA"/>
</dbReference>
<gene>
    <name evidence="1" type="ORF">ENJ46_00445</name>
</gene>
<organism evidence="1">
    <name type="scientific">Hellea balneolensis</name>
    <dbReference type="NCBI Taxonomy" id="287478"/>
    <lineage>
        <taxon>Bacteria</taxon>
        <taxon>Pseudomonadati</taxon>
        <taxon>Pseudomonadota</taxon>
        <taxon>Alphaproteobacteria</taxon>
        <taxon>Maricaulales</taxon>
        <taxon>Robiginitomaculaceae</taxon>
        <taxon>Hellea</taxon>
    </lineage>
</organism>
<accession>A0A7C3C4F7</accession>
<sequence>MMTPPRKKTEKQLPTLANINSEHIANAAATPQVWFSYGGTYDEQRYSRLKMTFRFMRKFPHKVE</sequence>
<dbReference type="AlphaFoldDB" id="A0A7C3C4F7"/>
<name>A0A7C3C4F7_9PROT</name>
<proteinExistence type="predicted"/>